<dbReference type="PANTHER" id="PTHR38377">
    <property type="entry name" value="THREONINE-TRNA LIGASE 2"/>
    <property type="match status" value="1"/>
</dbReference>
<protein>
    <submittedName>
        <fullName evidence="2">Uncharacterized protein</fullName>
    </submittedName>
</protein>
<dbReference type="PANTHER" id="PTHR38377:SF1">
    <property type="entry name" value="THREONINE-TRNA LIGASE 2"/>
    <property type="match status" value="1"/>
</dbReference>
<reference evidence="2" key="1">
    <citation type="submission" date="2020-01" db="EMBL/GenBank/DDBJ databases">
        <authorList>
            <person name="Mishra B."/>
        </authorList>
    </citation>
    <scope>NUCLEOTIDE SEQUENCE [LARGE SCALE GENOMIC DNA]</scope>
</reference>
<organism evidence="2 3">
    <name type="scientific">Microthlaspi erraticum</name>
    <dbReference type="NCBI Taxonomy" id="1685480"/>
    <lineage>
        <taxon>Eukaryota</taxon>
        <taxon>Viridiplantae</taxon>
        <taxon>Streptophyta</taxon>
        <taxon>Embryophyta</taxon>
        <taxon>Tracheophyta</taxon>
        <taxon>Spermatophyta</taxon>
        <taxon>Magnoliopsida</taxon>
        <taxon>eudicotyledons</taxon>
        <taxon>Gunneridae</taxon>
        <taxon>Pentapetalae</taxon>
        <taxon>rosids</taxon>
        <taxon>malvids</taxon>
        <taxon>Brassicales</taxon>
        <taxon>Brassicaceae</taxon>
        <taxon>Coluteocarpeae</taxon>
        <taxon>Microthlaspi</taxon>
    </lineage>
</organism>
<proteinExistence type="predicted"/>
<evidence type="ECO:0000256" key="1">
    <source>
        <dbReference type="SAM" id="Coils"/>
    </source>
</evidence>
<gene>
    <name evidence="2" type="ORF">MERR_LOCUS47814</name>
</gene>
<dbReference type="AlphaFoldDB" id="A0A6D2L4G4"/>
<keyword evidence="3" id="KW-1185">Reference proteome</keyword>
<sequence>MAEAEANHLPETLKPFFHRATEAQERLARLEAALASTKTEVPDAELVEKMTQIQSKLDEANETVKQEQHKVKELSIENDKHKYRILHLVRALRAADEKLEKLSK</sequence>
<dbReference type="OrthoDB" id="2405052at2759"/>
<name>A0A6D2L4G4_9BRAS</name>
<dbReference type="Proteomes" id="UP000467841">
    <property type="component" value="Unassembled WGS sequence"/>
</dbReference>
<evidence type="ECO:0000313" key="3">
    <source>
        <dbReference type="Proteomes" id="UP000467841"/>
    </source>
</evidence>
<accession>A0A6D2L4G4</accession>
<feature type="coiled-coil region" evidence="1">
    <location>
        <begin position="20"/>
        <end position="77"/>
    </location>
</feature>
<comment type="caution">
    <text evidence="2">The sequence shown here is derived from an EMBL/GenBank/DDBJ whole genome shotgun (WGS) entry which is preliminary data.</text>
</comment>
<dbReference type="EMBL" id="CACVBM020001829">
    <property type="protein sequence ID" value="CAA7060578.1"/>
    <property type="molecule type" value="Genomic_DNA"/>
</dbReference>
<keyword evidence="1" id="KW-0175">Coiled coil</keyword>
<evidence type="ECO:0000313" key="2">
    <source>
        <dbReference type="EMBL" id="CAA7060578.1"/>
    </source>
</evidence>